<name>A0A150GZK5_GONPE</name>
<feature type="compositionally biased region" description="Pro residues" evidence="1">
    <location>
        <begin position="265"/>
        <end position="298"/>
    </location>
</feature>
<evidence type="ECO:0000313" key="3">
    <source>
        <dbReference type="Proteomes" id="UP000075714"/>
    </source>
</evidence>
<dbReference type="EMBL" id="LSYV01000005">
    <property type="protein sequence ID" value="KXZ54760.1"/>
    <property type="molecule type" value="Genomic_DNA"/>
</dbReference>
<dbReference type="AlphaFoldDB" id="A0A150GZK5"/>
<organism evidence="2 3">
    <name type="scientific">Gonium pectorale</name>
    <name type="common">Green alga</name>
    <dbReference type="NCBI Taxonomy" id="33097"/>
    <lineage>
        <taxon>Eukaryota</taxon>
        <taxon>Viridiplantae</taxon>
        <taxon>Chlorophyta</taxon>
        <taxon>core chlorophytes</taxon>
        <taxon>Chlorophyceae</taxon>
        <taxon>CS clade</taxon>
        <taxon>Chlamydomonadales</taxon>
        <taxon>Volvocaceae</taxon>
        <taxon>Gonium</taxon>
    </lineage>
</organism>
<keyword evidence="3" id="KW-1185">Reference proteome</keyword>
<feature type="region of interest" description="Disordered" evidence="1">
    <location>
        <begin position="456"/>
        <end position="482"/>
    </location>
</feature>
<evidence type="ECO:0000256" key="1">
    <source>
        <dbReference type="SAM" id="MobiDB-lite"/>
    </source>
</evidence>
<accession>A0A150GZK5</accession>
<evidence type="ECO:0000313" key="2">
    <source>
        <dbReference type="EMBL" id="KXZ54760.1"/>
    </source>
</evidence>
<comment type="caution">
    <text evidence="2">The sequence shown here is derived from an EMBL/GenBank/DDBJ whole genome shotgun (WGS) entry which is preliminary data.</text>
</comment>
<dbReference type="PANTHER" id="PTHR48148:SF2">
    <property type="entry name" value="PA14 DOMAIN-CONTAINING PROTEIN"/>
    <property type="match status" value="1"/>
</dbReference>
<dbReference type="OrthoDB" id="533097at2759"/>
<gene>
    <name evidence="2" type="ORF">GPECTOR_4g830</name>
</gene>
<protein>
    <submittedName>
        <fullName evidence="2">Uncharacterized protein</fullName>
    </submittedName>
</protein>
<sequence length="725" mass="76169">MCPCVEQTVDEYYGRRGSNYDICVIPGPNLTWPYGKEYRRDVCGGEGGVLRVPLKDMYSPSWDTDTPLADAYIYRTYSSADSDSTQSLLYVTVAIRPAAVNGTQLYYAKPSPDLTESSPGEDLFLGVSSSLYVWTDARTVSYKQYVNPMVYDGIYACHTFVLNLKRICDPNLSYINPAHRGLGEACTCRPGVAACPPADISGARNLFIVISVNAIGYPAYSVQVPFATCALAPGAEDAPQRVLLSSSNGRSNVVQFALDPRACENPPPSPPQPPSPPLRTRPRPPSPRPPPRPRPPPDYSVSASISVTSLVAWRTFGNADCEAGNRAAKPYTRGRTVGSQCSAEVVNVDGGSADGGGSARVTWDFFFDSAANLRYFFASVSLGADGFWADMFASLDPGCGAVGGYTDSVYNRNGVLGPVPLSQRDPSRPQPFCVAGYPGAGDECWFSLADALCSSPLRPPPPPSPPSPRPPGLPPPAAPPPFQAIVTVATQSATAFQPNVCDRVYSALAPLMLFFTGQLDIAGCSVDTLGAAAPAPAPAGGSRHQLLVRPPPAGGAAGASPRPAPSAALTQLRVFVITAPAALGSQQRVAASMIPGLCADMVRGMRLDFEARGWQSGVHFALQPPVGDGAGAGGCPVRAASNGRLQFNVTAQLAVARARELVAVLGEPAGLESFVSATGMLCGTKLVVVKPGTQEVLLERTKDSSPMALSPFVEGSACRRALPPV</sequence>
<dbReference type="Proteomes" id="UP000075714">
    <property type="component" value="Unassembled WGS sequence"/>
</dbReference>
<dbReference type="PANTHER" id="PTHR48148">
    <property type="entry name" value="KERATINOCYTE PROLINE-RICH PROTEIN"/>
    <property type="match status" value="1"/>
</dbReference>
<proteinExistence type="predicted"/>
<reference evidence="3" key="1">
    <citation type="journal article" date="2016" name="Nat. Commun.">
        <title>The Gonium pectorale genome demonstrates co-option of cell cycle regulation during the evolution of multicellularity.</title>
        <authorList>
            <person name="Hanschen E.R."/>
            <person name="Marriage T.N."/>
            <person name="Ferris P.J."/>
            <person name="Hamaji T."/>
            <person name="Toyoda A."/>
            <person name="Fujiyama A."/>
            <person name="Neme R."/>
            <person name="Noguchi H."/>
            <person name="Minakuchi Y."/>
            <person name="Suzuki M."/>
            <person name="Kawai-Toyooka H."/>
            <person name="Smith D.R."/>
            <person name="Sparks H."/>
            <person name="Anderson J."/>
            <person name="Bakaric R."/>
            <person name="Luria V."/>
            <person name="Karger A."/>
            <person name="Kirschner M.W."/>
            <person name="Durand P.M."/>
            <person name="Michod R.E."/>
            <person name="Nozaki H."/>
            <person name="Olson B.J."/>
        </authorList>
    </citation>
    <scope>NUCLEOTIDE SEQUENCE [LARGE SCALE GENOMIC DNA]</scope>
    <source>
        <strain evidence="3">NIES-2863</strain>
    </source>
</reference>
<feature type="region of interest" description="Disordered" evidence="1">
    <location>
        <begin position="260"/>
        <end position="300"/>
    </location>
</feature>
<feature type="compositionally biased region" description="Pro residues" evidence="1">
    <location>
        <begin position="457"/>
        <end position="482"/>
    </location>
</feature>